<dbReference type="EMBL" id="BGZK01001464">
    <property type="protein sequence ID" value="GBP80468.1"/>
    <property type="molecule type" value="Genomic_DNA"/>
</dbReference>
<evidence type="ECO:0000313" key="1">
    <source>
        <dbReference type="EMBL" id="GBP80468.1"/>
    </source>
</evidence>
<accession>A0A4C1YWG6</accession>
<dbReference type="AlphaFoldDB" id="A0A4C1YWG6"/>
<evidence type="ECO:0000313" key="2">
    <source>
        <dbReference type="Proteomes" id="UP000299102"/>
    </source>
</evidence>
<sequence>MKSTFAASAVTALVFGENPGKNLFSARPVASNCSCLFGQLFNHPKLDSAESAEASAAPRQGDESTYLFSLIEVFGCVPA</sequence>
<dbReference type="Proteomes" id="UP000299102">
    <property type="component" value="Unassembled WGS sequence"/>
</dbReference>
<gene>
    <name evidence="1" type="ORF">EVAR_12672_1</name>
</gene>
<reference evidence="1 2" key="1">
    <citation type="journal article" date="2019" name="Commun. Biol.">
        <title>The bagworm genome reveals a unique fibroin gene that provides high tensile strength.</title>
        <authorList>
            <person name="Kono N."/>
            <person name="Nakamura H."/>
            <person name="Ohtoshi R."/>
            <person name="Tomita M."/>
            <person name="Numata K."/>
            <person name="Arakawa K."/>
        </authorList>
    </citation>
    <scope>NUCLEOTIDE SEQUENCE [LARGE SCALE GENOMIC DNA]</scope>
</reference>
<comment type="caution">
    <text evidence="1">The sequence shown here is derived from an EMBL/GenBank/DDBJ whole genome shotgun (WGS) entry which is preliminary data.</text>
</comment>
<organism evidence="1 2">
    <name type="scientific">Eumeta variegata</name>
    <name type="common">Bagworm moth</name>
    <name type="synonym">Eumeta japonica</name>
    <dbReference type="NCBI Taxonomy" id="151549"/>
    <lineage>
        <taxon>Eukaryota</taxon>
        <taxon>Metazoa</taxon>
        <taxon>Ecdysozoa</taxon>
        <taxon>Arthropoda</taxon>
        <taxon>Hexapoda</taxon>
        <taxon>Insecta</taxon>
        <taxon>Pterygota</taxon>
        <taxon>Neoptera</taxon>
        <taxon>Endopterygota</taxon>
        <taxon>Lepidoptera</taxon>
        <taxon>Glossata</taxon>
        <taxon>Ditrysia</taxon>
        <taxon>Tineoidea</taxon>
        <taxon>Psychidae</taxon>
        <taxon>Oiketicinae</taxon>
        <taxon>Eumeta</taxon>
    </lineage>
</organism>
<protein>
    <submittedName>
        <fullName evidence="1">Uncharacterized protein</fullName>
    </submittedName>
</protein>
<keyword evidence="2" id="KW-1185">Reference proteome</keyword>
<name>A0A4C1YWG6_EUMVA</name>
<proteinExistence type="predicted"/>